<dbReference type="PRINTS" id="PR00385">
    <property type="entry name" value="P450"/>
</dbReference>
<name>A0A9N9GYJ9_9GLOM</name>
<sequence>MEIVIFAGIIISLYISYFYFHYFTRPNPLPGPFPFPFIGTLFQIGVDPCKWGEKNLNDSIDLWEFYVGPFRVITIRDAKYLDKIYLSYNEAKNLSKESKFFKRNTAAYDEVGILNGIVLNSVYHKWKRSRQFVTKVLMSKKYHYGFINSVQNIFKEYEVYWDENKEVTLDFSTWVYNYKAQVSVMTVIGQQLYNLPSLDLISKAASEYIAMFAFLVFVPKIVSRILMLIGFNTMKKRSIFLNGTIKNVVQKRREEIENGSPTNFNLLDLLLTSNLLNDSESIKGEEPFTNEEVVTNLAEITATSIETTSSALCFLVYNVAQNPSVIEKIRAEILKVFGPDTNTIITYETLGRCHYIEAAIKEALRITSPVPYNLRILDGEESVGKFHWPSGTWFWINHHRIMNDPNNFNEPKKFNPDRFLDEEYGGTGEFKNIPKNVYAPFGGGLRICPGKNIALIELKLITVLLFRKYNINLVNGSESIKYGYRSAQQMVATVITELAIL</sequence>
<keyword evidence="4 5" id="KW-0408">Iron</keyword>
<evidence type="ECO:0000256" key="1">
    <source>
        <dbReference type="ARBA" id="ARBA00001971"/>
    </source>
</evidence>
<feature type="transmembrane region" description="Helical" evidence="7">
    <location>
        <begin position="208"/>
        <end position="231"/>
    </location>
</feature>
<dbReference type="InterPro" id="IPR036396">
    <property type="entry name" value="Cyt_P450_sf"/>
</dbReference>
<feature type="transmembrane region" description="Helical" evidence="7">
    <location>
        <begin position="5"/>
        <end position="23"/>
    </location>
</feature>
<evidence type="ECO:0000256" key="4">
    <source>
        <dbReference type="ARBA" id="ARBA00023004"/>
    </source>
</evidence>
<keyword evidence="7" id="KW-1133">Transmembrane helix</keyword>
<gene>
    <name evidence="8" type="ORF">CPELLU_LOCUS8619</name>
</gene>
<dbReference type="PANTHER" id="PTHR24305:SF166">
    <property type="entry name" value="CYTOCHROME P450 12A4, MITOCHONDRIAL-RELATED"/>
    <property type="match status" value="1"/>
</dbReference>
<dbReference type="CDD" id="cd00302">
    <property type="entry name" value="cytochrome_P450"/>
    <property type="match status" value="1"/>
</dbReference>
<protein>
    <submittedName>
        <fullName evidence="8">15152_t:CDS:1</fullName>
    </submittedName>
</protein>
<keyword evidence="7" id="KW-0472">Membrane</keyword>
<evidence type="ECO:0000256" key="6">
    <source>
        <dbReference type="RuleBase" id="RU000461"/>
    </source>
</evidence>
<accession>A0A9N9GYJ9</accession>
<dbReference type="InterPro" id="IPR001128">
    <property type="entry name" value="Cyt_P450"/>
</dbReference>
<feature type="binding site" description="axial binding residue" evidence="5">
    <location>
        <position position="448"/>
    </location>
    <ligand>
        <name>heme</name>
        <dbReference type="ChEBI" id="CHEBI:30413"/>
    </ligand>
    <ligandPart>
        <name>Fe</name>
        <dbReference type="ChEBI" id="CHEBI:18248"/>
    </ligandPart>
</feature>
<dbReference type="GO" id="GO:0020037">
    <property type="term" value="F:heme binding"/>
    <property type="evidence" value="ECO:0007669"/>
    <property type="project" value="InterPro"/>
</dbReference>
<dbReference type="SUPFAM" id="SSF48264">
    <property type="entry name" value="Cytochrome P450"/>
    <property type="match status" value="1"/>
</dbReference>
<comment type="similarity">
    <text evidence="2 6">Belongs to the cytochrome P450 family.</text>
</comment>
<keyword evidence="9" id="KW-1185">Reference proteome</keyword>
<dbReference type="PROSITE" id="PS00086">
    <property type="entry name" value="CYTOCHROME_P450"/>
    <property type="match status" value="1"/>
</dbReference>
<keyword evidence="7" id="KW-0812">Transmembrane</keyword>
<dbReference type="GO" id="GO:0004497">
    <property type="term" value="F:monooxygenase activity"/>
    <property type="evidence" value="ECO:0007669"/>
    <property type="project" value="UniProtKB-KW"/>
</dbReference>
<organism evidence="8 9">
    <name type="scientific">Cetraspora pellucida</name>
    <dbReference type="NCBI Taxonomy" id="1433469"/>
    <lineage>
        <taxon>Eukaryota</taxon>
        <taxon>Fungi</taxon>
        <taxon>Fungi incertae sedis</taxon>
        <taxon>Mucoromycota</taxon>
        <taxon>Glomeromycotina</taxon>
        <taxon>Glomeromycetes</taxon>
        <taxon>Diversisporales</taxon>
        <taxon>Gigasporaceae</taxon>
        <taxon>Cetraspora</taxon>
    </lineage>
</organism>
<dbReference type="InterPro" id="IPR050121">
    <property type="entry name" value="Cytochrome_P450_monoxygenase"/>
</dbReference>
<evidence type="ECO:0000313" key="9">
    <source>
        <dbReference type="Proteomes" id="UP000789759"/>
    </source>
</evidence>
<evidence type="ECO:0000256" key="3">
    <source>
        <dbReference type="ARBA" id="ARBA00022723"/>
    </source>
</evidence>
<dbReference type="AlphaFoldDB" id="A0A9N9GYJ9"/>
<dbReference type="Gene3D" id="1.10.630.10">
    <property type="entry name" value="Cytochrome P450"/>
    <property type="match status" value="1"/>
</dbReference>
<dbReference type="PANTHER" id="PTHR24305">
    <property type="entry name" value="CYTOCHROME P450"/>
    <property type="match status" value="1"/>
</dbReference>
<evidence type="ECO:0000256" key="5">
    <source>
        <dbReference type="PIRSR" id="PIRSR602401-1"/>
    </source>
</evidence>
<dbReference type="EMBL" id="CAJVQA010006191">
    <property type="protein sequence ID" value="CAG8635917.1"/>
    <property type="molecule type" value="Genomic_DNA"/>
</dbReference>
<keyword evidence="3 5" id="KW-0479">Metal-binding</keyword>
<keyword evidence="6" id="KW-0503">Monooxygenase</keyword>
<dbReference type="Pfam" id="PF00067">
    <property type="entry name" value="p450"/>
    <property type="match status" value="1"/>
</dbReference>
<keyword evidence="6" id="KW-0560">Oxidoreductase</keyword>
<dbReference type="GO" id="GO:0005506">
    <property type="term" value="F:iron ion binding"/>
    <property type="evidence" value="ECO:0007669"/>
    <property type="project" value="InterPro"/>
</dbReference>
<proteinExistence type="inferred from homology"/>
<dbReference type="OrthoDB" id="1470350at2759"/>
<evidence type="ECO:0000313" key="8">
    <source>
        <dbReference type="EMBL" id="CAG8635917.1"/>
    </source>
</evidence>
<dbReference type="PRINTS" id="PR00463">
    <property type="entry name" value="EP450I"/>
</dbReference>
<dbReference type="Proteomes" id="UP000789759">
    <property type="component" value="Unassembled WGS sequence"/>
</dbReference>
<evidence type="ECO:0000256" key="7">
    <source>
        <dbReference type="SAM" id="Phobius"/>
    </source>
</evidence>
<keyword evidence="5 6" id="KW-0349">Heme</keyword>
<comment type="caution">
    <text evidence="8">The sequence shown here is derived from an EMBL/GenBank/DDBJ whole genome shotgun (WGS) entry which is preliminary data.</text>
</comment>
<dbReference type="InterPro" id="IPR017972">
    <property type="entry name" value="Cyt_P450_CS"/>
</dbReference>
<dbReference type="InterPro" id="IPR002401">
    <property type="entry name" value="Cyt_P450_E_grp-I"/>
</dbReference>
<evidence type="ECO:0000256" key="2">
    <source>
        <dbReference type="ARBA" id="ARBA00010617"/>
    </source>
</evidence>
<dbReference type="GO" id="GO:0016705">
    <property type="term" value="F:oxidoreductase activity, acting on paired donors, with incorporation or reduction of molecular oxygen"/>
    <property type="evidence" value="ECO:0007669"/>
    <property type="project" value="InterPro"/>
</dbReference>
<reference evidence="8" key="1">
    <citation type="submission" date="2021-06" db="EMBL/GenBank/DDBJ databases">
        <authorList>
            <person name="Kallberg Y."/>
            <person name="Tangrot J."/>
            <person name="Rosling A."/>
        </authorList>
    </citation>
    <scope>NUCLEOTIDE SEQUENCE</scope>
    <source>
        <strain evidence="8">FL966</strain>
    </source>
</reference>
<comment type="cofactor">
    <cofactor evidence="1 5">
        <name>heme</name>
        <dbReference type="ChEBI" id="CHEBI:30413"/>
    </cofactor>
</comment>